<keyword evidence="1" id="KW-0732">Signal</keyword>
<feature type="signal peptide" evidence="1">
    <location>
        <begin position="1"/>
        <end position="16"/>
    </location>
</feature>
<gene>
    <name evidence="2" type="ORF">CEXT_465811</name>
</gene>
<name>A0AAV4PV62_CAEEX</name>
<evidence type="ECO:0000313" key="3">
    <source>
        <dbReference type="Proteomes" id="UP001054945"/>
    </source>
</evidence>
<dbReference type="Proteomes" id="UP001054945">
    <property type="component" value="Unassembled WGS sequence"/>
</dbReference>
<keyword evidence="3" id="KW-1185">Reference proteome</keyword>
<reference evidence="2 3" key="1">
    <citation type="submission" date="2021-06" db="EMBL/GenBank/DDBJ databases">
        <title>Caerostris extrusa draft genome.</title>
        <authorList>
            <person name="Kono N."/>
            <person name="Arakawa K."/>
        </authorList>
    </citation>
    <scope>NUCLEOTIDE SEQUENCE [LARGE SCALE GENOMIC DNA]</scope>
</reference>
<proteinExistence type="predicted"/>
<feature type="chain" id="PRO_5043708245" evidence="1">
    <location>
        <begin position="17"/>
        <end position="121"/>
    </location>
</feature>
<sequence length="121" mass="14254">MRSFLLIFACYYTCQANRRQERADHNQNEKHDALHACFSYIPKLFSFVALEKKKKKEEEENEEEKGLCGNLFQSWRKQMDVVRDRDKKVENCLERMPGAMNPSLLVVHGMVDMIQLLTALE</sequence>
<dbReference type="EMBL" id="BPLR01005141">
    <property type="protein sequence ID" value="GIY00069.1"/>
    <property type="molecule type" value="Genomic_DNA"/>
</dbReference>
<dbReference type="AlphaFoldDB" id="A0AAV4PV62"/>
<protein>
    <submittedName>
        <fullName evidence="2">Uncharacterized protein</fullName>
    </submittedName>
</protein>
<organism evidence="2 3">
    <name type="scientific">Caerostris extrusa</name>
    <name type="common">Bark spider</name>
    <name type="synonym">Caerostris bankana</name>
    <dbReference type="NCBI Taxonomy" id="172846"/>
    <lineage>
        <taxon>Eukaryota</taxon>
        <taxon>Metazoa</taxon>
        <taxon>Ecdysozoa</taxon>
        <taxon>Arthropoda</taxon>
        <taxon>Chelicerata</taxon>
        <taxon>Arachnida</taxon>
        <taxon>Araneae</taxon>
        <taxon>Araneomorphae</taxon>
        <taxon>Entelegynae</taxon>
        <taxon>Araneoidea</taxon>
        <taxon>Araneidae</taxon>
        <taxon>Caerostris</taxon>
    </lineage>
</organism>
<comment type="caution">
    <text evidence="2">The sequence shown here is derived from an EMBL/GenBank/DDBJ whole genome shotgun (WGS) entry which is preliminary data.</text>
</comment>
<evidence type="ECO:0000313" key="2">
    <source>
        <dbReference type="EMBL" id="GIY00069.1"/>
    </source>
</evidence>
<evidence type="ECO:0000256" key="1">
    <source>
        <dbReference type="SAM" id="SignalP"/>
    </source>
</evidence>
<accession>A0AAV4PV62</accession>